<organism evidence="1 2">
    <name type="scientific">Strongyloides papillosus</name>
    <name type="common">Intestinal threadworm</name>
    <dbReference type="NCBI Taxonomy" id="174720"/>
    <lineage>
        <taxon>Eukaryota</taxon>
        <taxon>Metazoa</taxon>
        <taxon>Ecdysozoa</taxon>
        <taxon>Nematoda</taxon>
        <taxon>Chromadorea</taxon>
        <taxon>Rhabditida</taxon>
        <taxon>Tylenchina</taxon>
        <taxon>Panagrolaimomorpha</taxon>
        <taxon>Strongyloidoidea</taxon>
        <taxon>Strongyloididae</taxon>
        <taxon>Strongyloides</taxon>
    </lineage>
</organism>
<reference evidence="2" key="1">
    <citation type="submission" date="2017-02" db="UniProtKB">
        <authorList>
            <consortium name="WormBaseParasite"/>
        </authorList>
    </citation>
    <scope>IDENTIFICATION</scope>
</reference>
<evidence type="ECO:0000313" key="1">
    <source>
        <dbReference type="Proteomes" id="UP000046392"/>
    </source>
</evidence>
<evidence type="ECO:0000313" key="2">
    <source>
        <dbReference type="WBParaSite" id="SPAL_0001229200.1"/>
    </source>
</evidence>
<dbReference type="WBParaSite" id="SPAL_0001229200.1">
    <property type="protein sequence ID" value="SPAL_0001229200.1"/>
    <property type="gene ID" value="SPAL_0001229200"/>
</dbReference>
<keyword evidence="1" id="KW-1185">Reference proteome</keyword>
<protein>
    <submittedName>
        <fullName evidence="2">BTB domain-containing protein</fullName>
    </submittedName>
</protein>
<proteinExistence type="predicted"/>
<name>A0A0N5C2T3_STREA</name>
<dbReference type="AlphaFoldDB" id="A0A0N5C2T3"/>
<sequence>MSSESIQIKDLINDCDTLSNITKLLSKTNLNDYEIHKKFDYLSSCFDIQISNIEDIRNSDILCNNMYDNEKVSINDMKTILSDQPKINFEINNFISFSIEDDTEKLSDDDKIYLASKYSSFFQFIIDQFPNVNELNISNGFDNISSSCLILHIYEKLKSTKIKKAGSIFFDEILKYAEKYNFSKHGIFDGLPKLHEIYLYIRSNTNYNNLSNINGSIKDFLGYIAKIKDVRLIIGFECADNDSLENALIMLNYGKTLNLNIQMDHDLDWNKYLKENNYNLSEGRINIKDETKSLMVSIDEINDFKVLKILLNSLENLQYIVIYVENSLPKVILDKYKSLDDAKLYLKELFNYRSCLKNLTNARISFGKYYTPPDDSNGENIKHLYNFMMECIISILPSSISKLLYLMEAENMTLEIFEKIGILFPSLTTISFLLCYNIPENALYKIPSLRNVAFNGERKVNIPPWIETVVFLYFDSDFYYPDDVVSDNKNNEHYFNLMNNRFNVSLRCIKENDIYYIAFLKNFEKWKDLDNLMRICY</sequence>
<dbReference type="Proteomes" id="UP000046392">
    <property type="component" value="Unplaced"/>
</dbReference>
<accession>A0A0N5C2T3</accession>